<proteinExistence type="predicted"/>
<gene>
    <name evidence="2" type="primary">LOC110801587</name>
</gene>
<reference evidence="2" key="2">
    <citation type="submission" date="2025-08" db="UniProtKB">
        <authorList>
            <consortium name="RefSeq"/>
        </authorList>
    </citation>
    <scope>IDENTIFICATION</scope>
    <source>
        <tissue evidence="2">Leaf</tissue>
    </source>
</reference>
<dbReference type="KEGG" id="soe:110801587"/>
<dbReference type="Proteomes" id="UP000813463">
    <property type="component" value="Chromosome 6"/>
</dbReference>
<dbReference type="InterPro" id="IPR006912">
    <property type="entry name" value="Harbinger_derived_prot"/>
</dbReference>
<dbReference type="PANTHER" id="PTHR47150">
    <property type="entry name" value="OS12G0169200 PROTEIN"/>
    <property type="match status" value="1"/>
</dbReference>
<dbReference type="GeneID" id="110801587"/>
<evidence type="ECO:0008006" key="3">
    <source>
        <dbReference type="Google" id="ProtNLM"/>
    </source>
</evidence>
<evidence type="ECO:0000313" key="1">
    <source>
        <dbReference type="Proteomes" id="UP000813463"/>
    </source>
</evidence>
<dbReference type="Pfam" id="PF04827">
    <property type="entry name" value="Plant_tran"/>
    <property type="match status" value="1"/>
</dbReference>
<dbReference type="PANTHER" id="PTHR47150:SF6">
    <property type="entry name" value="OS01G0872900 PROTEIN"/>
    <property type="match status" value="1"/>
</dbReference>
<evidence type="ECO:0000313" key="2">
    <source>
        <dbReference type="RefSeq" id="XP_021862636.1"/>
    </source>
</evidence>
<dbReference type="OrthoDB" id="124998at2759"/>
<keyword evidence="1" id="KW-1185">Reference proteome</keyword>
<protein>
    <recommendedName>
        <fullName evidence="3">DDE Tnp4 domain-containing protein</fullName>
    </recommendedName>
</protein>
<dbReference type="RefSeq" id="XP_021862636.1">
    <property type="nucleotide sequence ID" value="XM_022006944.1"/>
</dbReference>
<sequence>MNSDSNSSSSSSSGLFDYMVNNFVEWHESITERRKKDELIEEAINTYVVPLVTSTYQVPFTPEPTYQRWYVPRDREDVDIRLYNDYFSPRPLYTDDMFRRRFHMRKNVFTRIVNQLSKSNVYFQQRPDATRRLGVSPLKKCTAAIRMLAYGTSADAVDEYLKLASSTERECLSHFVEGVVSEFGPEYLRRANTTDTERLLRESHIRGFPGMMESIDCMHWECKNCPRAWKGMYQGRSKTTTIILEVVASQDLWIWYAFFGTPGSCNDINVLQRLPMFSDICEGRAPEVSFNVNGNKYNMGYYLTDGIYPKWATFIPAIKHPRTGKHKLFTKKQESYRKDIERAFGVLQARFPIIRQPSLAWSTEILWKIVMACIIMHNMIVEDERDGYLHYDASEIINDQPQNVVGSSNGNNNQPFTVRSGRLDRLNLSGYMANINNVRDRKTHITLKNDLVEHIWGRFGNE</sequence>
<organism evidence="1 2">
    <name type="scientific">Spinacia oleracea</name>
    <name type="common">Spinach</name>
    <dbReference type="NCBI Taxonomy" id="3562"/>
    <lineage>
        <taxon>Eukaryota</taxon>
        <taxon>Viridiplantae</taxon>
        <taxon>Streptophyta</taxon>
        <taxon>Embryophyta</taxon>
        <taxon>Tracheophyta</taxon>
        <taxon>Spermatophyta</taxon>
        <taxon>Magnoliopsida</taxon>
        <taxon>eudicotyledons</taxon>
        <taxon>Gunneridae</taxon>
        <taxon>Pentapetalae</taxon>
        <taxon>Caryophyllales</taxon>
        <taxon>Chenopodiaceae</taxon>
        <taxon>Chenopodioideae</taxon>
        <taxon>Anserineae</taxon>
        <taxon>Spinacia</taxon>
    </lineage>
</organism>
<accession>A0A9R0J835</accession>
<dbReference type="AlphaFoldDB" id="A0A9R0J835"/>
<name>A0A9R0J835_SPIOL</name>
<reference evidence="1" key="1">
    <citation type="journal article" date="2021" name="Nat. Commun.">
        <title>Genomic analyses provide insights into spinach domestication and the genetic basis of agronomic traits.</title>
        <authorList>
            <person name="Cai X."/>
            <person name="Sun X."/>
            <person name="Xu C."/>
            <person name="Sun H."/>
            <person name="Wang X."/>
            <person name="Ge C."/>
            <person name="Zhang Z."/>
            <person name="Wang Q."/>
            <person name="Fei Z."/>
            <person name="Jiao C."/>
            <person name="Wang Q."/>
        </authorList>
    </citation>
    <scope>NUCLEOTIDE SEQUENCE [LARGE SCALE GENOMIC DNA]</scope>
    <source>
        <strain evidence="1">cv. Varoflay</strain>
    </source>
</reference>